<dbReference type="InterPro" id="IPR007612">
    <property type="entry name" value="LOR"/>
</dbReference>
<dbReference type="PANTHER" id="PTHR31087:SF25">
    <property type="entry name" value="TRANSLATION INITIATION FACTOR 2B FAMILY PROTEIN, PUTATIVE, EXPRESSED-RELATED"/>
    <property type="match status" value="1"/>
</dbReference>
<reference evidence="2" key="1">
    <citation type="submission" date="2023-05" db="EMBL/GenBank/DDBJ databases">
        <authorList>
            <person name="Huff M."/>
        </authorList>
    </citation>
    <scope>NUCLEOTIDE SEQUENCE</scope>
</reference>
<evidence type="ECO:0000313" key="3">
    <source>
        <dbReference type="Proteomes" id="UP000834106"/>
    </source>
</evidence>
<sequence length="193" mass="21528">MAKVYPHTLAASSSSKQEVFTVWMKSLILHSHGCTVFDSSGRVMYRVDNYNHRCSSQVFLMDTTGKVLFTIVKKKFTVLGRWEGYRFSGTDKGKPGFRARKKLGILGGYTHLEVVVGLDVNQPSQYTMENQSCKSSCKIIDNVGGLVAEVKRKITTSGVILGEDVWTMVVEPYMDHSLVMGLLVVFGLVNHKL</sequence>
<organism evidence="2 3">
    <name type="scientific">Fraxinus pennsylvanica</name>
    <dbReference type="NCBI Taxonomy" id="56036"/>
    <lineage>
        <taxon>Eukaryota</taxon>
        <taxon>Viridiplantae</taxon>
        <taxon>Streptophyta</taxon>
        <taxon>Embryophyta</taxon>
        <taxon>Tracheophyta</taxon>
        <taxon>Spermatophyta</taxon>
        <taxon>Magnoliopsida</taxon>
        <taxon>eudicotyledons</taxon>
        <taxon>Gunneridae</taxon>
        <taxon>Pentapetalae</taxon>
        <taxon>asterids</taxon>
        <taxon>lamiids</taxon>
        <taxon>Lamiales</taxon>
        <taxon>Oleaceae</taxon>
        <taxon>Oleeae</taxon>
        <taxon>Fraxinus</taxon>
    </lineage>
</organism>
<evidence type="ECO:0000313" key="2">
    <source>
        <dbReference type="EMBL" id="CAI9757736.1"/>
    </source>
</evidence>
<dbReference type="Gene3D" id="2.40.160.200">
    <property type="entry name" value="LURP1-related"/>
    <property type="match status" value="1"/>
</dbReference>
<name>A0AAD2DNE0_9LAMI</name>
<accession>A0AAD2DNE0</accession>
<dbReference type="EMBL" id="OU503038">
    <property type="protein sequence ID" value="CAI9757736.1"/>
    <property type="molecule type" value="Genomic_DNA"/>
</dbReference>
<keyword evidence="3" id="KW-1185">Reference proteome</keyword>
<dbReference type="PANTHER" id="PTHR31087">
    <property type="match status" value="1"/>
</dbReference>
<dbReference type="SUPFAM" id="SSF54518">
    <property type="entry name" value="Tubby C-terminal domain-like"/>
    <property type="match status" value="1"/>
</dbReference>
<comment type="similarity">
    <text evidence="1">Belongs to the LOR family.</text>
</comment>
<evidence type="ECO:0000256" key="1">
    <source>
        <dbReference type="ARBA" id="ARBA00005437"/>
    </source>
</evidence>
<gene>
    <name evidence="2" type="ORF">FPE_LOCUS5166</name>
</gene>
<dbReference type="InterPro" id="IPR038595">
    <property type="entry name" value="LOR_sf"/>
</dbReference>
<dbReference type="Proteomes" id="UP000834106">
    <property type="component" value="Chromosome 3"/>
</dbReference>
<protein>
    <submittedName>
        <fullName evidence="2">Uncharacterized protein</fullName>
    </submittedName>
</protein>
<proteinExistence type="inferred from homology"/>
<dbReference type="InterPro" id="IPR025659">
    <property type="entry name" value="Tubby-like_C"/>
</dbReference>
<dbReference type="Pfam" id="PF04525">
    <property type="entry name" value="LOR"/>
    <property type="match status" value="1"/>
</dbReference>
<dbReference type="AlphaFoldDB" id="A0AAD2DNE0"/>